<keyword evidence="5" id="KW-0547">Nucleotide-binding</keyword>
<dbReference type="InterPro" id="IPR036640">
    <property type="entry name" value="ABC1_TM_sf"/>
</dbReference>
<protein>
    <submittedName>
        <fullName evidence="13">ABC transporter ATP-binding protein</fullName>
    </submittedName>
</protein>
<keyword evidence="8 10" id="KW-0472">Membrane</keyword>
<dbReference type="PROSITE" id="PS00211">
    <property type="entry name" value="ABC_TRANSPORTER_1"/>
    <property type="match status" value="1"/>
</dbReference>
<dbReference type="Proteomes" id="UP000323410">
    <property type="component" value="Unassembled WGS sequence"/>
</dbReference>
<dbReference type="PANTHER" id="PTHR24221:SF654">
    <property type="entry name" value="ATP-BINDING CASSETTE SUB-FAMILY B MEMBER 6"/>
    <property type="match status" value="1"/>
</dbReference>
<dbReference type="InterPro" id="IPR011527">
    <property type="entry name" value="ABC1_TM_dom"/>
</dbReference>
<feature type="domain" description="ABC transmembrane type-1" evidence="12">
    <location>
        <begin position="22"/>
        <end position="321"/>
    </location>
</feature>
<proteinExistence type="inferred from homology"/>
<evidence type="ECO:0000256" key="4">
    <source>
        <dbReference type="ARBA" id="ARBA00022692"/>
    </source>
</evidence>
<dbReference type="Pfam" id="PF00005">
    <property type="entry name" value="ABC_tran"/>
    <property type="match status" value="1"/>
</dbReference>
<feature type="transmembrane region" description="Helical" evidence="10">
    <location>
        <begin position="23"/>
        <end position="53"/>
    </location>
</feature>
<sequence>MNALLQINLRLLDVLPRSARKFLIGYAALSSSLALIDIVALGLLAVTMSSIIADRPVEFGPVVIETVSGYAAVLAIFCALVILKSALNVLLLRVATTRFAAHEVSIGDRLLAAYLRAPWVDRLKRNSSELVRSVDSGVSITVSGVLMPSMGLAGEVVTVLAVVIVLLVSNWITAITAIIYLGLVALFLSRGISKRAVANGRRNRQFSLRTVRLITEAMGALKEVTLKGATEDVERAVHANRVHSAKARSMALFLGQVPRFVLESALIGGFMLVGLVGYFTSPAEVDPVSNTLGAIALFGVAGFRIVPALTRFQSILSTVHSSTPFAEQVLEDIKEAEARAKDEESPDQSVLPVGVPDIILSNVRFSYPNTETPALVDVDMTVPAGSRVAVVGASGAGKSTLIDLLLGLLLPSSGEVLIGGVPLQEVLHSWRARVGYVPQEVSLFDASIAQNVALTWDPDEVDEDRVRRALGRAQMLDAVESRPDGIFGVVGERGMALSGGQRQRLGIARGLYRDPAVLVLDEATSALDTATEAAVTEAIRNLAGSVTTITVAHRLSTIKDSDVVFFFADGRLAGRGTFDEVVAQMPDFAKQAALAGLA</sequence>
<dbReference type="Gene3D" id="1.20.1560.10">
    <property type="entry name" value="ABC transporter type 1, transmembrane domain"/>
    <property type="match status" value="1"/>
</dbReference>
<dbReference type="GO" id="GO:0016887">
    <property type="term" value="F:ATP hydrolysis activity"/>
    <property type="evidence" value="ECO:0007669"/>
    <property type="project" value="InterPro"/>
</dbReference>
<organism evidence="13 14">
    <name type="scientific">Arthrobacter echini</name>
    <dbReference type="NCBI Taxonomy" id="1529066"/>
    <lineage>
        <taxon>Bacteria</taxon>
        <taxon>Bacillati</taxon>
        <taxon>Actinomycetota</taxon>
        <taxon>Actinomycetes</taxon>
        <taxon>Micrococcales</taxon>
        <taxon>Micrococcaceae</taxon>
        <taxon>Arthrobacter</taxon>
    </lineage>
</organism>
<keyword evidence="6 13" id="KW-0067">ATP-binding</keyword>
<comment type="subcellular location">
    <subcellularLocation>
        <location evidence="1">Cell membrane</location>
        <topology evidence="1">Multi-pass membrane protein</topology>
    </subcellularLocation>
</comment>
<evidence type="ECO:0000256" key="1">
    <source>
        <dbReference type="ARBA" id="ARBA00004651"/>
    </source>
</evidence>
<dbReference type="OrthoDB" id="9806127at2"/>
<dbReference type="InterPro" id="IPR003593">
    <property type="entry name" value="AAA+_ATPase"/>
</dbReference>
<dbReference type="InterPro" id="IPR027417">
    <property type="entry name" value="P-loop_NTPase"/>
</dbReference>
<evidence type="ECO:0000313" key="13">
    <source>
        <dbReference type="EMBL" id="TYC97434.1"/>
    </source>
</evidence>
<dbReference type="Gene3D" id="3.40.50.300">
    <property type="entry name" value="P-loop containing nucleotide triphosphate hydrolases"/>
    <property type="match status" value="1"/>
</dbReference>
<evidence type="ECO:0000256" key="7">
    <source>
        <dbReference type="ARBA" id="ARBA00022989"/>
    </source>
</evidence>
<dbReference type="PROSITE" id="PS50893">
    <property type="entry name" value="ABC_TRANSPORTER_2"/>
    <property type="match status" value="1"/>
</dbReference>
<evidence type="ECO:0000256" key="5">
    <source>
        <dbReference type="ARBA" id="ARBA00022741"/>
    </source>
</evidence>
<keyword evidence="2" id="KW-0813">Transport</keyword>
<gene>
    <name evidence="13" type="ORF">FQ377_12315</name>
</gene>
<dbReference type="GO" id="GO:0034040">
    <property type="term" value="F:ATPase-coupled lipid transmembrane transporter activity"/>
    <property type="evidence" value="ECO:0007669"/>
    <property type="project" value="TreeGrafter"/>
</dbReference>
<dbReference type="InterPro" id="IPR003439">
    <property type="entry name" value="ABC_transporter-like_ATP-bd"/>
</dbReference>
<dbReference type="SMART" id="SM00382">
    <property type="entry name" value="AAA"/>
    <property type="match status" value="1"/>
</dbReference>
<evidence type="ECO:0000256" key="3">
    <source>
        <dbReference type="ARBA" id="ARBA00022475"/>
    </source>
</evidence>
<feature type="transmembrane region" description="Helical" evidence="10">
    <location>
        <begin position="159"/>
        <end position="188"/>
    </location>
</feature>
<keyword evidence="14" id="KW-1185">Reference proteome</keyword>
<evidence type="ECO:0000256" key="9">
    <source>
        <dbReference type="ARBA" id="ARBA00061644"/>
    </source>
</evidence>
<dbReference type="InterPro" id="IPR039421">
    <property type="entry name" value="Type_1_exporter"/>
</dbReference>
<comment type="caution">
    <text evidence="13">The sequence shown here is derived from an EMBL/GenBank/DDBJ whole genome shotgun (WGS) entry which is preliminary data.</text>
</comment>
<comment type="similarity">
    <text evidence="9">Belongs to the ABC transporter superfamily. Lipid exporter (TC 3.A.1.106) family.</text>
</comment>
<dbReference type="PROSITE" id="PS50929">
    <property type="entry name" value="ABC_TM1F"/>
    <property type="match status" value="1"/>
</dbReference>
<dbReference type="SUPFAM" id="SSF90123">
    <property type="entry name" value="ABC transporter transmembrane region"/>
    <property type="match status" value="1"/>
</dbReference>
<dbReference type="SUPFAM" id="SSF52540">
    <property type="entry name" value="P-loop containing nucleoside triphosphate hydrolases"/>
    <property type="match status" value="1"/>
</dbReference>
<dbReference type="InterPro" id="IPR017871">
    <property type="entry name" value="ABC_transporter-like_CS"/>
</dbReference>
<dbReference type="GO" id="GO:0005886">
    <property type="term" value="C:plasma membrane"/>
    <property type="evidence" value="ECO:0007669"/>
    <property type="project" value="UniProtKB-SubCell"/>
</dbReference>
<dbReference type="GO" id="GO:0140359">
    <property type="term" value="F:ABC-type transporter activity"/>
    <property type="evidence" value="ECO:0007669"/>
    <property type="project" value="InterPro"/>
</dbReference>
<dbReference type="RefSeq" id="WP_148601572.1">
    <property type="nucleotide sequence ID" value="NZ_VSLD01000007.1"/>
</dbReference>
<dbReference type="GO" id="GO:0005524">
    <property type="term" value="F:ATP binding"/>
    <property type="evidence" value="ECO:0007669"/>
    <property type="project" value="UniProtKB-KW"/>
</dbReference>
<accession>A0A5D0XLI7</accession>
<feature type="transmembrane region" description="Helical" evidence="10">
    <location>
        <begin position="260"/>
        <end position="279"/>
    </location>
</feature>
<evidence type="ECO:0000259" key="11">
    <source>
        <dbReference type="PROSITE" id="PS50893"/>
    </source>
</evidence>
<evidence type="ECO:0000256" key="2">
    <source>
        <dbReference type="ARBA" id="ARBA00022448"/>
    </source>
</evidence>
<dbReference type="EMBL" id="VSLD01000007">
    <property type="protein sequence ID" value="TYC97434.1"/>
    <property type="molecule type" value="Genomic_DNA"/>
</dbReference>
<feature type="transmembrane region" description="Helical" evidence="10">
    <location>
        <begin position="59"/>
        <end position="83"/>
    </location>
</feature>
<dbReference type="AlphaFoldDB" id="A0A5D0XLI7"/>
<feature type="domain" description="ABC transporter" evidence="11">
    <location>
        <begin position="358"/>
        <end position="594"/>
    </location>
</feature>
<keyword evidence="7 10" id="KW-1133">Transmembrane helix</keyword>
<keyword evidence="3" id="KW-1003">Cell membrane</keyword>
<name>A0A5D0XLI7_9MICC</name>
<evidence type="ECO:0000256" key="8">
    <source>
        <dbReference type="ARBA" id="ARBA00023136"/>
    </source>
</evidence>
<reference evidence="13 14" key="1">
    <citation type="submission" date="2019-08" db="EMBL/GenBank/DDBJ databases">
        <title>Genone of Arthrobacter echini P9.</title>
        <authorList>
            <person name="Bowman J.P."/>
        </authorList>
    </citation>
    <scope>NUCLEOTIDE SEQUENCE [LARGE SCALE GENOMIC DNA]</scope>
    <source>
        <strain evidence="13 14">P9</strain>
    </source>
</reference>
<dbReference type="PANTHER" id="PTHR24221">
    <property type="entry name" value="ATP-BINDING CASSETTE SUB-FAMILY B"/>
    <property type="match status" value="1"/>
</dbReference>
<evidence type="ECO:0000259" key="12">
    <source>
        <dbReference type="PROSITE" id="PS50929"/>
    </source>
</evidence>
<evidence type="ECO:0000256" key="6">
    <source>
        <dbReference type="ARBA" id="ARBA00022840"/>
    </source>
</evidence>
<evidence type="ECO:0000313" key="14">
    <source>
        <dbReference type="Proteomes" id="UP000323410"/>
    </source>
</evidence>
<evidence type="ECO:0000256" key="10">
    <source>
        <dbReference type="SAM" id="Phobius"/>
    </source>
</evidence>
<dbReference type="FunFam" id="3.40.50.300:FF:000299">
    <property type="entry name" value="ABC transporter ATP-binding protein/permease"/>
    <property type="match status" value="1"/>
</dbReference>
<keyword evidence="4 10" id="KW-0812">Transmembrane</keyword>